<dbReference type="InterPro" id="IPR020845">
    <property type="entry name" value="AMP-binding_CS"/>
</dbReference>
<comment type="similarity">
    <text evidence="1">Belongs to the ATP-dependent AMP-binding enzyme family.</text>
</comment>
<reference evidence="5 6" key="1">
    <citation type="journal article" date="2022" name="Front. Microbiol.">
        <title>Identification and characterization of a novel class of self-sufficient cytochrome P450 hydroxylase involved in cyclohexanecarboxylate degradation in Paraburkholderia terrae strain KU-64.</title>
        <authorList>
            <person name="Yamamoto T."/>
            <person name="Hasegawa Y."/>
            <person name="Iwaki H."/>
        </authorList>
    </citation>
    <scope>NUCLEOTIDE SEQUENCE [LARGE SCALE GENOMIC DNA]</scope>
    <source>
        <strain evidence="5 6">KU-64</strain>
    </source>
</reference>
<dbReference type="PROSITE" id="PS50075">
    <property type="entry name" value="CARRIER"/>
    <property type="match status" value="1"/>
</dbReference>
<dbReference type="PANTHER" id="PTHR22754:SF32">
    <property type="entry name" value="DISCO-INTERACTING PROTEIN 2"/>
    <property type="match status" value="1"/>
</dbReference>
<accession>A0ABN6JU54</accession>
<dbReference type="InterPro" id="IPR002123">
    <property type="entry name" value="Plipid/glycerol_acylTrfase"/>
</dbReference>
<dbReference type="Proteomes" id="UP001319874">
    <property type="component" value="Chromosome 4"/>
</dbReference>
<dbReference type="Pfam" id="PF00550">
    <property type="entry name" value="PP-binding"/>
    <property type="match status" value="1"/>
</dbReference>
<dbReference type="CDD" id="cd05931">
    <property type="entry name" value="FAAL"/>
    <property type="match status" value="1"/>
</dbReference>
<dbReference type="RefSeq" id="WP_229517603.1">
    <property type="nucleotide sequence ID" value="NZ_AP024958.1"/>
</dbReference>
<keyword evidence="3" id="KW-0472">Membrane</keyword>
<dbReference type="InterPro" id="IPR036736">
    <property type="entry name" value="ACP-like_sf"/>
</dbReference>
<dbReference type="SUPFAM" id="SSF56801">
    <property type="entry name" value="Acetyl-CoA synthetase-like"/>
    <property type="match status" value="1"/>
</dbReference>
<keyword evidence="3" id="KW-1133">Transmembrane helix</keyword>
<evidence type="ECO:0000256" key="1">
    <source>
        <dbReference type="ARBA" id="ARBA00006432"/>
    </source>
</evidence>
<dbReference type="EMBL" id="AP024958">
    <property type="protein sequence ID" value="BCZ84512.1"/>
    <property type="molecule type" value="Genomic_DNA"/>
</dbReference>
<gene>
    <name evidence="5" type="ORF">PTKU64_81870</name>
</gene>
<evidence type="ECO:0000256" key="2">
    <source>
        <dbReference type="ARBA" id="ARBA00022598"/>
    </source>
</evidence>
<dbReference type="Gene3D" id="1.10.1200.10">
    <property type="entry name" value="ACP-like"/>
    <property type="match status" value="1"/>
</dbReference>
<dbReference type="SUPFAM" id="SSF69593">
    <property type="entry name" value="Glycerol-3-phosphate (1)-acyltransferase"/>
    <property type="match status" value="1"/>
</dbReference>
<dbReference type="Pfam" id="PF01553">
    <property type="entry name" value="Acyltransferase"/>
    <property type="match status" value="1"/>
</dbReference>
<sequence>MSLPDLQTGGVLAGSVTGQRLLSVIAELAKELQRTTFDRDKVTLAAHFESDLGFDSLARAELLSRIEHAFGVQLTVDTFARADCANDVLEALQTIEHSDAAAEKILIPVEYVAQANARTVPEPVAASTLCEALRWHAARAPERTHLILEDDTLGEIRISYEELHREAMEIAGGLRSIGIERGDTVALMLPTSRDYFVCFLAILLCRAIPVPLYPPARLRALEEHVARNAAILANAQVKALISFDKAATVARLLALRAPLLCRVLTPQQVVRTPLDPITAPLTTDVALLQYTSGSTGDPKGVTLTHANLLANIRAMGERIGVTPHDVMISWLPLYHDMGLIGAWLAPLYFGLPVVIASPLAFLARPASWLRLIDRYRGTITAAPNFAYDRCVRQLRDDELAGIDLSSLRYAFCGAEPVNQNTMRTFATRFERYGLAPGAIAPVYGLAENTLAVAFPPAGRGLRTDRIVRSMFDKLQIATVALNGDDAVEIVGCGFPLDGTSVRVVDSEGNELGERRIGRIEFRGASATAGYWHSPSLTARLVRDGWLDTGDLGYTADGELFVTGRLKDMIIRGGQHFFPYELEEAIGKLAGVIQGGVAVCGGSSTTGATECLVIFAETRLPDGPQRHGLEAQINAKTIALFGSPAEQIALVPSNSILRTPGGKIRHAATLQAFTSSGGRLAGRSAWRQLLALTVDSAKPLGQRAFKHALRVGHGVTCGIAVVAVGLWLIAASVSDRDPASNWRRATRASRLFLKLAGIDVEFEDETQALDLPGAILVSNHTSYLDVVVLASVMLAPIRFVAKHELEKQWLVGRLLRRLGTCFVERDNFSSSVADEQKLVQLTAQGERLLYFPEGSFTRAAGLRAFHLGAFRAACLADRAVVPIALDGTRALLPDGNWIPARGRVTVTACAPLEPDASDLTAMARLRDRTRASILAHCREGDTSNLGFVSTTNSPAA</sequence>
<feature type="transmembrane region" description="Helical" evidence="3">
    <location>
        <begin position="707"/>
        <end position="729"/>
    </location>
</feature>
<dbReference type="InterPro" id="IPR040097">
    <property type="entry name" value="FAAL/FAAC"/>
</dbReference>
<evidence type="ECO:0000259" key="4">
    <source>
        <dbReference type="PROSITE" id="PS50075"/>
    </source>
</evidence>
<dbReference type="SUPFAM" id="SSF47336">
    <property type="entry name" value="ACP-like"/>
    <property type="match status" value="1"/>
</dbReference>
<dbReference type="SMART" id="SM00563">
    <property type="entry name" value="PlsC"/>
    <property type="match status" value="1"/>
</dbReference>
<dbReference type="CDD" id="cd07989">
    <property type="entry name" value="LPLAT_AGPAT-like"/>
    <property type="match status" value="1"/>
</dbReference>
<dbReference type="InterPro" id="IPR009081">
    <property type="entry name" value="PP-bd_ACP"/>
</dbReference>
<proteinExistence type="inferred from homology"/>
<dbReference type="PANTHER" id="PTHR22754">
    <property type="entry name" value="DISCO-INTERACTING PROTEIN 2 DIP2 -RELATED"/>
    <property type="match status" value="1"/>
</dbReference>
<evidence type="ECO:0000256" key="3">
    <source>
        <dbReference type="SAM" id="Phobius"/>
    </source>
</evidence>
<evidence type="ECO:0000313" key="6">
    <source>
        <dbReference type="Proteomes" id="UP001319874"/>
    </source>
</evidence>
<dbReference type="PROSITE" id="PS00455">
    <property type="entry name" value="AMP_BINDING"/>
    <property type="match status" value="1"/>
</dbReference>
<evidence type="ECO:0000313" key="5">
    <source>
        <dbReference type="EMBL" id="BCZ84512.1"/>
    </source>
</evidence>
<keyword evidence="3" id="KW-0812">Transmembrane</keyword>
<keyword evidence="6" id="KW-1185">Reference proteome</keyword>
<organism evidence="5 6">
    <name type="scientific">Paraburkholderia terrae</name>
    <dbReference type="NCBI Taxonomy" id="311230"/>
    <lineage>
        <taxon>Bacteria</taxon>
        <taxon>Pseudomonadati</taxon>
        <taxon>Pseudomonadota</taxon>
        <taxon>Betaproteobacteria</taxon>
        <taxon>Burkholderiales</taxon>
        <taxon>Burkholderiaceae</taxon>
        <taxon>Paraburkholderia</taxon>
    </lineage>
</organism>
<dbReference type="InterPro" id="IPR042099">
    <property type="entry name" value="ANL_N_sf"/>
</dbReference>
<feature type="transmembrane region" description="Helical" evidence="3">
    <location>
        <begin position="340"/>
        <end position="362"/>
    </location>
</feature>
<dbReference type="InterPro" id="IPR000873">
    <property type="entry name" value="AMP-dep_synth/lig_dom"/>
</dbReference>
<name>A0ABN6JU54_9BURK</name>
<dbReference type="Pfam" id="PF00501">
    <property type="entry name" value="AMP-binding"/>
    <property type="match status" value="1"/>
</dbReference>
<dbReference type="InterPro" id="IPR045851">
    <property type="entry name" value="AMP-bd_C_sf"/>
</dbReference>
<feature type="domain" description="Carrier" evidence="4">
    <location>
        <begin position="15"/>
        <end position="96"/>
    </location>
</feature>
<dbReference type="Gene3D" id="3.40.50.12780">
    <property type="entry name" value="N-terminal domain of ligase-like"/>
    <property type="match status" value="1"/>
</dbReference>
<keyword evidence="2" id="KW-0436">Ligase</keyword>
<dbReference type="Gene3D" id="3.30.300.30">
    <property type="match status" value="1"/>
</dbReference>
<protein>
    <submittedName>
        <fullName evidence="5">Acyl-CoA synthetase</fullName>
    </submittedName>
</protein>